<comment type="caution">
    <text evidence="4">The sequence shown here is derived from an EMBL/GenBank/DDBJ whole genome shotgun (WGS) entry which is preliminary data.</text>
</comment>
<feature type="compositionally biased region" description="Basic and acidic residues" evidence="2">
    <location>
        <begin position="93"/>
        <end position="104"/>
    </location>
</feature>
<evidence type="ECO:0000313" key="4">
    <source>
        <dbReference type="EMBL" id="KAF9745773.1"/>
    </source>
</evidence>
<organism evidence="4 5">
    <name type="scientific">Bionectria ochroleuca</name>
    <name type="common">Gliocladium roseum</name>
    <dbReference type="NCBI Taxonomy" id="29856"/>
    <lineage>
        <taxon>Eukaryota</taxon>
        <taxon>Fungi</taxon>
        <taxon>Dikarya</taxon>
        <taxon>Ascomycota</taxon>
        <taxon>Pezizomycotina</taxon>
        <taxon>Sordariomycetes</taxon>
        <taxon>Hypocreomycetidae</taxon>
        <taxon>Hypocreales</taxon>
        <taxon>Bionectriaceae</taxon>
        <taxon>Clonostachys</taxon>
    </lineage>
</organism>
<gene>
    <name evidence="4" type="ORF">IM811_004074</name>
</gene>
<evidence type="ECO:0000259" key="3">
    <source>
        <dbReference type="PROSITE" id="PS50089"/>
    </source>
</evidence>
<proteinExistence type="predicted"/>
<evidence type="ECO:0000313" key="5">
    <source>
        <dbReference type="Proteomes" id="UP000616885"/>
    </source>
</evidence>
<keyword evidence="1" id="KW-0479">Metal-binding</keyword>
<dbReference type="PROSITE" id="PS50089">
    <property type="entry name" value="ZF_RING_2"/>
    <property type="match status" value="1"/>
</dbReference>
<dbReference type="InterPro" id="IPR013083">
    <property type="entry name" value="Znf_RING/FYVE/PHD"/>
</dbReference>
<dbReference type="Gene3D" id="3.30.40.10">
    <property type="entry name" value="Zinc/RING finger domain, C3HC4 (zinc finger)"/>
    <property type="match status" value="1"/>
</dbReference>
<feature type="compositionally biased region" description="Acidic residues" evidence="2">
    <location>
        <begin position="197"/>
        <end position="213"/>
    </location>
</feature>
<feature type="region of interest" description="Disordered" evidence="2">
    <location>
        <begin position="93"/>
        <end position="244"/>
    </location>
</feature>
<dbReference type="EMBL" id="JADCTT010000012">
    <property type="protein sequence ID" value="KAF9745773.1"/>
    <property type="molecule type" value="Genomic_DNA"/>
</dbReference>
<dbReference type="AlphaFoldDB" id="A0A8H7K5X4"/>
<keyword evidence="1" id="KW-0862">Zinc</keyword>
<evidence type="ECO:0000256" key="1">
    <source>
        <dbReference type="PROSITE-ProRule" id="PRU00175"/>
    </source>
</evidence>
<feature type="domain" description="RING-type" evidence="3">
    <location>
        <begin position="27"/>
        <end position="63"/>
    </location>
</feature>
<dbReference type="SUPFAM" id="SSF57850">
    <property type="entry name" value="RING/U-box"/>
    <property type="match status" value="1"/>
</dbReference>
<name>A0A8H7K5X4_BIOOC</name>
<reference evidence="4" key="1">
    <citation type="submission" date="2020-10" db="EMBL/GenBank/DDBJ databases">
        <title>High-Quality Genome Resource of Clonostachys rosea strain S41 by Oxford Nanopore Long-Read Sequencing.</title>
        <authorList>
            <person name="Wang H."/>
        </authorList>
    </citation>
    <scope>NUCLEOTIDE SEQUENCE</scope>
    <source>
        <strain evidence="4">S41</strain>
    </source>
</reference>
<accession>A0A8H7K5X4</accession>
<protein>
    <recommendedName>
        <fullName evidence="3">RING-type domain-containing protein</fullName>
    </recommendedName>
</protein>
<dbReference type="CDD" id="cd16620">
    <property type="entry name" value="vRING-HC-C4C4_RBBP6"/>
    <property type="match status" value="1"/>
</dbReference>
<dbReference type="InterPro" id="IPR001841">
    <property type="entry name" value="Znf_RING"/>
</dbReference>
<dbReference type="GO" id="GO:0008270">
    <property type="term" value="F:zinc ion binding"/>
    <property type="evidence" value="ECO:0007669"/>
    <property type="project" value="UniProtKB-KW"/>
</dbReference>
<dbReference type="Proteomes" id="UP000616885">
    <property type="component" value="Unassembled WGS sequence"/>
</dbReference>
<sequence length="460" mass="48989">MASSNTDAQAELISSLAPDDIPIKLRCAICSKLAVNAFRLPCCEQAICETCQSNLPSSCPVCEHSPLSAEDCHPNKSLRTTIKVFLLRTAEKKREAQRAKEAKESAPTTPIGAPKPQIPSSEQAAPEASVVKAPNGEAQPSEQQDPAPKEESENALARPADSTKQAADPETAEQANKNNSALVAQTDVEKQGQENDGPNDQEATQEGEGEGEGEQGNGEDQQNFNADAMNGGFPNMSFGQGGGDYNQQMQMMMAMQNGMGSNFNMMGMPGMGMDPMMMQNMYMNGGFQGMGMNGMGALEEGMAKAPIITGTEHKRGISTRIITIKMFLAWEPVTLGILTQDSRQDTIKAIMVINLMTIAATTLDVVGAEVVASMAAVAMATAVVVSSSSNSMAIRVSTSSFSKASICSKGTRTPRTRMRLAIVIHRATSMVVMLVPRALRKAAKVPQRALAQDKIPIKVV</sequence>
<evidence type="ECO:0000256" key="2">
    <source>
        <dbReference type="SAM" id="MobiDB-lite"/>
    </source>
</evidence>
<keyword evidence="1" id="KW-0863">Zinc-finger</keyword>
<feature type="compositionally biased region" description="Polar residues" evidence="2">
    <location>
        <begin position="173"/>
        <end position="183"/>
    </location>
</feature>